<evidence type="ECO:0000313" key="1">
    <source>
        <dbReference type="EMBL" id="OJD10003.1"/>
    </source>
</evidence>
<dbReference type="SUPFAM" id="SSF56112">
    <property type="entry name" value="Protein kinase-like (PK-like)"/>
    <property type="match status" value="1"/>
</dbReference>
<protein>
    <recommendedName>
        <fullName evidence="3">Protein kinase domain-containing protein</fullName>
    </recommendedName>
</protein>
<dbReference type="Proteomes" id="UP000182235">
    <property type="component" value="Unassembled WGS sequence"/>
</dbReference>
<name>A0A1J9PQ75_9EURO</name>
<accession>A0A1J9PQ75</accession>
<dbReference type="InterPro" id="IPR011009">
    <property type="entry name" value="Kinase-like_dom_sf"/>
</dbReference>
<gene>
    <name evidence="1" type="ORF">AJ78_08809</name>
</gene>
<dbReference type="VEuPathDB" id="FungiDB:AJ78_08809"/>
<evidence type="ECO:0000313" key="2">
    <source>
        <dbReference type="Proteomes" id="UP000182235"/>
    </source>
</evidence>
<keyword evidence="2" id="KW-1185">Reference proteome</keyword>
<proteinExistence type="predicted"/>
<dbReference type="OrthoDB" id="4062651at2759"/>
<organism evidence="1 2">
    <name type="scientific">Emergomyces pasteurianus Ep9510</name>
    <dbReference type="NCBI Taxonomy" id="1447872"/>
    <lineage>
        <taxon>Eukaryota</taxon>
        <taxon>Fungi</taxon>
        <taxon>Dikarya</taxon>
        <taxon>Ascomycota</taxon>
        <taxon>Pezizomycotina</taxon>
        <taxon>Eurotiomycetes</taxon>
        <taxon>Eurotiomycetidae</taxon>
        <taxon>Onygenales</taxon>
        <taxon>Ajellomycetaceae</taxon>
        <taxon>Emergomyces</taxon>
    </lineage>
</organism>
<comment type="caution">
    <text evidence="1">The sequence shown here is derived from an EMBL/GenBank/DDBJ whole genome shotgun (WGS) entry which is preliminary data.</text>
</comment>
<reference evidence="1 2" key="1">
    <citation type="submission" date="2015-07" db="EMBL/GenBank/DDBJ databases">
        <title>Emmonsia species relationships and genome sequence.</title>
        <authorList>
            <consortium name="The Broad Institute Genomics Platform"/>
            <person name="Cuomo C.A."/>
            <person name="Munoz J.F."/>
            <person name="Imamovic A."/>
            <person name="Priest M.E."/>
            <person name="Young S."/>
            <person name="Clay O.K."/>
            <person name="McEwen J.G."/>
        </authorList>
    </citation>
    <scope>NUCLEOTIDE SEQUENCE [LARGE SCALE GENOMIC DNA]</scope>
    <source>
        <strain evidence="1 2">UAMH 9510</strain>
    </source>
</reference>
<dbReference type="AlphaFoldDB" id="A0A1J9PQ75"/>
<dbReference type="Gene3D" id="1.10.510.10">
    <property type="entry name" value="Transferase(Phosphotransferase) domain 1"/>
    <property type="match status" value="1"/>
</dbReference>
<dbReference type="STRING" id="1447872.A0A1J9PQ75"/>
<evidence type="ECO:0008006" key="3">
    <source>
        <dbReference type="Google" id="ProtNLM"/>
    </source>
</evidence>
<sequence length="209" mass="23545">MGLWPRHSVTEFCNFSDSPVILEEYLRFAKAIETDGSPDGLQNWALLPFLPLFSDTEFALLARKMQFSHPKRKYSWTHRRAAIGPEAATSSSVGLVRDDKSSRCLGLLLSWLECRRMTLESALRSNASFALRQKWAGQLTATLNHLHRGGEIWGDAKPANVLIDVNNDLWVIDFGGGYSQGRVEKEKARPIDGDNEGLLKIRNLLFQQS</sequence>
<dbReference type="EMBL" id="LGRN01000989">
    <property type="protein sequence ID" value="OJD10003.1"/>
    <property type="molecule type" value="Genomic_DNA"/>
</dbReference>